<keyword evidence="3" id="KW-1185">Reference proteome</keyword>
<sequence length="178" mass="19657">MSDAAARRIWIERRRWPDRPQSRARGYLLGHDEHGTWLGLPAGHEVLRGDAVLYRGPNPVVMCIPDDGWWVANWYDGAVELFVDVTTPARWFDDTVVLVDLDYGVMVQQGAARLVDAERFEEQRLLYEYPSTIEAGARAAASDVLALADAGTPPFALEVASGWFAMLRVVTDGAANGG</sequence>
<organism evidence="2 3">
    <name type="scientific">Actinomarinicola tropica</name>
    <dbReference type="NCBI Taxonomy" id="2789776"/>
    <lineage>
        <taxon>Bacteria</taxon>
        <taxon>Bacillati</taxon>
        <taxon>Actinomycetota</taxon>
        <taxon>Acidimicrobiia</taxon>
        <taxon>Acidimicrobiales</taxon>
        <taxon>Iamiaceae</taxon>
        <taxon>Actinomarinicola</taxon>
    </lineage>
</organism>
<reference evidence="2 3" key="1">
    <citation type="submission" date="2019-11" db="EMBL/GenBank/DDBJ databases">
        <authorList>
            <person name="He Y."/>
        </authorList>
    </citation>
    <scope>NUCLEOTIDE SEQUENCE [LARGE SCALE GENOMIC DNA]</scope>
    <source>
        <strain evidence="2 3">SCSIO 58843</strain>
    </source>
</reference>
<dbReference type="InterPro" id="IPR007295">
    <property type="entry name" value="DUF402"/>
</dbReference>
<evidence type="ECO:0000313" key="2">
    <source>
        <dbReference type="EMBL" id="QGG96467.1"/>
    </source>
</evidence>
<dbReference type="AlphaFoldDB" id="A0A5Q2RQP7"/>
<dbReference type="RefSeq" id="WP_153760571.1">
    <property type="nucleotide sequence ID" value="NZ_CP045851.1"/>
</dbReference>
<dbReference type="Gene3D" id="2.40.380.10">
    <property type="entry name" value="FomD-like"/>
    <property type="match status" value="1"/>
</dbReference>
<evidence type="ECO:0000313" key="3">
    <source>
        <dbReference type="Proteomes" id="UP000334019"/>
    </source>
</evidence>
<dbReference type="Proteomes" id="UP000334019">
    <property type="component" value="Chromosome"/>
</dbReference>
<name>A0A5Q2RQP7_9ACTN</name>
<dbReference type="SUPFAM" id="SSF159234">
    <property type="entry name" value="FomD-like"/>
    <property type="match status" value="1"/>
</dbReference>
<protein>
    <submittedName>
        <fullName evidence="2">DUF402 domain-containing protein</fullName>
    </submittedName>
</protein>
<feature type="domain" description="DUF402" evidence="1">
    <location>
        <begin position="54"/>
        <end position="151"/>
    </location>
</feature>
<proteinExistence type="predicted"/>
<dbReference type="KEGG" id="atq:GH723_15915"/>
<dbReference type="InterPro" id="IPR035930">
    <property type="entry name" value="FomD-like_sf"/>
</dbReference>
<gene>
    <name evidence="2" type="ORF">GH723_15915</name>
</gene>
<evidence type="ECO:0000259" key="1">
    <source>
        <dbReference type="Pfam" id="PF04167"/>
    </source>
</evidence>
<dbReference type="Pfam" id="PF04167">
    <property type="entry name" value="DUF402"/>
    <property type="match status" value="1"/>
</dbReference>
<accession>A0A5Q2RQP7</accession>
<dbReference type="EMBL" id="CP045851">
    <property type="protein sequence ID" value="QGG96467.1"/>
    <property type="molecule type" value="Genomic_DNA"/>
</dbReference>